<protein>
    <submittedName>
        <fullName evidence="1">Uncharacterized protein</fullName>
    </submittedName>
</protein>
<gene>
    <name evidence="1" type="ORF">Anapl_16423</name>
</gene>
<dbReference type="AlphaFoldDB" id="R0LZA1"/>
<evidence type="ECO:0000313" key="2">
    <source>
        <dbReference type="Proteomes" id="UP000296049"/>
    </source>
</evidence>
<dbReference type="EMBL" id="KB742662">
    <property type="protein sequence ID" value="EOB05783.1"/>
    <property type="molecule type" value="Genomic_DNA"/>
</dbReference>
<proteinExistence type="predicted"/>
<evidence type="ECO:0000313" key="1">
    <source>
        <dbReference type="EMBL" id="EOB05783.1"/>
    </source>
</evidence>
<organism evidence="1 2">
    <name type="scientific">Anas platyrhynchos</name>
    <name type="common">Mallard</name>
    <name type="synonym">Anas boschas</name>
    <dbReference type="NCBI Taxonomy" id="8839"/>
    <lineage>
        <taxon>Eukaryota</taxon>
        <taxon>Metazoa</taxon>
        <taxon>Chordata</taxon>
        <taxon>Craniata</taxon>
        <taxon>Vertebrata</taxon>
        <taxon>Euteleostomi</taxon>
        <taxon>Archelosauria</taxon>
        <taxon>Archosauria</taxon>
        <taxon>Dinosauria</taxon>
        <taxon>Saurischia</taxon>
        <taxon>Theropoda</taxon>
        <taxon>Coelurosauria</taxon>
        <taxon>Aves</taxon>
        <taxon>Neognathae</taxon>
        <taxon>Galloanserae</taxon>
        <taxon>Anseriformes</taxon>
        <taxon>Anatidae</taxon>
        <taxon>Anatinae</taxon>
        <taxon>Anas</taxon>
    </lineage>
</organism>
<reference evidence="2" key="1">
    <citation type="journal article" date="2013" name="Nat. Genet.">
        <title>The duck genome and transcriptome provide insight into an avian influenza virus reservoir species.</title>
        <authorList>
            <person name="Huang Y."/>
            <person name="Li Y."/>
            <person name="Burt D.W."/>
            <person name="Chen H."/>
            <person name="Zhang Y."/>
            <person name="Qian W."/>
            <person name="Kim H."/>
            <person name="Gan S."/>
            <person name="Zhao Y."/>
            <person name="Li J."/>
            <person name="Yi K."/>
            <person name="Feng H."/>
            <person name="Zhu P."/>
            <person name="Li B."/>
            <person name="Liu Q."/>
            <person name="Fairley S."/>
            <person name="Magor K.E."/>
            <person name="Du Z."/>
            <person name="Hu X."/>
            <person name="Goodman L."/>
            <person name="Tafer H."/>
            <person name="Vignal A."/>
            <person name="Lee T."/>
            <person name="Kim K.W."/>
            <person name="Sheng Z."/>
            <person name="An Y."/>
            <person name="Searle S."/>
            <person name="Herrero J."/>
            <person name="Groenen M.A."/>
            <person name="Crooijmans R.P."/>
            <person name="Faraut T."/>
            <person name="Cai Q."/>
            <person name="Webster R.G."/>
            <person name="Aldridge J.R."/>
            <person name="Warren W.C."/>
            <person name="Bartschat S."/>
            <person name="Kehr S."/>
            <person name="Marz M."/>
            <person name="Stadler P.F."/>
            <person name="Smith J."/>
            <person name="Kraus R.H."/>
            <person name="Zhao Y."/>
            <person name="Ren L."/>
            <person name="Fei J."/>
            <person name="Morisson M."/>
            <person name="Kaiser P."/>
            <person name="Griffin D.K."/>
            <person name="Rao M."/>
            <person name="Pitel F."/>
            <person name="Wang J."/>
            <person name="Li N."/>
        </authorList>
    </citation>
    <scope>NUCLEOTIDE SEQUENCE [LARGE SCALE GENOMIC DNA]</scope>
</reference>
<sequence>MVIPDIQVQSLAGEASLVITVADNMERIFSGKAVHAELIHYPRISITKRQRSQELQLKAMNLSPPPDRHLLTKKQDPDPAKITLYGCTVSAVGVQYGTREQVSLKAALLLFLTLQLSLQLYLFLDLTDPAAVQPWGTAQSRNVDVGRHAATACCQYDNIYPKEAQHQTNPTADTPKKPNISQVLLLVSSVEGTDLRA</sequence>
<accession>R0LZA1</accession>
<name>R0LZA1_ANAPL</name>
<keyword evidence="2" id="KW-1185">Reference proteome</keyword>
<dbReference type="Proteomes" id="UP000296049">
    <property type="component" value="Unassembled WGS sequence"/>
</dbReference>